<dbReference type="InterPro" id="IPR032675">
    <property type="entry name" value="LRR_dom_sf"/>
</dbReference>
<evidence type="ECO:0000313" key="3">
    <source>
        <dbReference type="Proteomes" id="UP000467841"/>
    </source>
</evidence>
<reference evidence="2" key="1">
    <citation type="submission" date="2020-01" db="EMBL/GenBank/DDBJ databases">
        <authorList>
            <person name="Mishra B."/>
        </authorList>
    </citation>
    <scope>NUCLEOTIDE SEQUENCE [LARGE SCALE GENOMIC DNA]</scope>
</reference>
<dbReference type="CDD" id="cd22160">
    <property type="entry name" value="F-box_AtFBL13-like"/>
    <property type="match status" value="1"/>
</dbReference>
<dbReference type="Proteomes" id="UP000467841">
    <property type="component" value="Unassembled WGS sequence"/>
</dbReference>
<comment type="caution">
    <text evidence="2">The sequence shown here is derived from an EMBL/GenBank/DDBJ whole genome shotgun (WGS) entry which is preliminary data.</text>
</comment>
<name>A0A6D2IU89_9BRAS</name>
<accession>A0A6D2IU89</accession>
<gene>
    <name evidence="2" type="ORF">MERR_LOCUS17968</name>
</gene>
<sequence length="455" mass="51913">MADGSSTSAIRLGSRLEVERAVDSISSLPDVILQHILSFVPTKLAIGTSLLLTRWRHVWCDLPSLPFCAKTQTAASINETLTLYTAPKMMDFHLKNITKQHIRHLDMWIKFAMSHNVENLSLDINSCGIINDVEYKFPDFFFINSSVKQLSIRSIFDYNIIPKCSVSWTSLKKLCLDNCVLSEESMAKIISGCPFLESLSLYFCNNLKVLDLSKSLRLRALEVSFIVSVTEIVAPHTHYLRLRNSQLSRTLVDAASLTHANLDICFFSIYSTFEADIFQANVLKMLGNFQNVEKLTFGGNLLQVLSLAEVLGVPFPKFKFKALTFETVIFRYVIPGIERLLQNSPDLEKLTLRARDCNTIKEDNLDHYLNSRGLDKDQCWRSKDGVSWNKSRWNVEVKHVVSLVELVFKNAMTLDKMVVLLNQRYLRHIFEDLVPTFSHNNNVFISLSTNTPEAW</sequence>
<evidence type="ECO:0000313" key="2">
    <source>
        <dbReference type="EMBL" id="CAA7030733.1"/>
    </source>
</evidence>
<feature type="domain" description="At1g61320/AtMIF1 LRR" evidence="1">
    <location>
        <begin position="91"/>
        <end position="418"/>
    </location>
</feature>
<evidence type="ECO:0000259" key="1">
    <source>
        <dbReference type="Pfam" id="PF23622"/>
    </source>
</evidence>
<dbReference type="SUPFAM" id="SSF81383">
    <property type="entry name" value="F-box domain"/>
    <property type="match status" value="1"/>
</dbReference>
<dbReference type="InterPro" id="IPR053781">
    <property type="entry name" value="F-box_AtFBL13-like"/>
</dbReference>
<dbReference type="InterPro" id="IPR044997">
    <property type="entry name" value="F-box_plant"/>
</dbReference>
<dbReference type="Pfam" id="PF23622">
    <property type="entry name" value="LRR_At1g61320_AtMIF1"/>
    <property type="match status" value="1"/>
</dbReference>
<dbReference type="InterPro" id="IPR036047">
    <property type="entry name" value="F-box-like_dom_sf"/>
</dbReference>
<dbReference type="PANTHER" id="PTHR32153">
    <property type="entry name" value="OJ000223_09.16 PROTEIN"/>
    <property type="match status" value="1"/>
</dbReference>
<dbReference type="InterPro" id="IPR055357">
    <property type="entry name" value="LRR_At1g61320_AtMIF1"/>
</dbReference>
<dbReference type="EMBL" id="CACVBM020001097">
    <property type="protein sequence ID" value="CAA7030733.1"/>
    <property type="molecule type" value="Genomic_DNA"/>
</dbReference>
<proteinExistence type="predicted"/>
<keyword evidence="3" id="KW-1185">Reference proteome</keyword>
<organism evidence="2 3">
    <name type="scientific">Microthlaspi erraticum</name>
    <dbReference type="NCBI Taxonomy" id="1685480"/>
    <lineage>
        <taxon>Eukaryota</taxon>
        <taxon>Viridiplantae</taxon>
        <taxon>Streptophyta</taxon>
        <taxon>Embryophyta</taxon>
        <taxon>Tracheophyta</taxon>
        <taxon>Spermatophyta</taxon>
        <taxon>Magnoliopsida</taxon>
        <taxon>eudicotyledons</taxon>
        <taxon>Gunneridae</taxon>
        <taxon>Pentapetalae</taxon>
        <taxon>rosids</taxon>
        <taxon>malvids</taxon>
        <taxon>Brassicales</taxon>
        <taxon>Brassicaceae</taxon>
        <taxon>Coluteocarpeae</taxon>
        <taxon>Microthlaspi</taxon>
    </lineage>
</organism>
<dbReference type="Gene3D" id="3.80.10.10">
    <property type="entry name" value="Ribonuclease Inhibitor"/>
    <property type="match status" value="1"/>
</dbReference>
<dbReference type="AlphaFoldDB" id="A0A6D2IU89"/>
<dbReference type="SUPFAM" id="SSF52047">
    <property type="entry name" value="RNI-like"/>
    <property type="match status" value="1"/>
</dbReference>
<protein>
    <recommendedName>
        <fullName evidence="1">At1g61320/AtMIF1 LRR domain-containing protein</fullName>
    </recommendedName>
</protein>
<dbReference type="OrthoDB" id="1034868at2759"/>